<feature type="domain" description="RNA polymerase sigma factor 70 region 4 type 2" evidence="6">
    <location>
        <begin position="137"/>
        <end position="188"/>
    </location>
</feature>
<proteinExistence type="inferred from homology"/>
<dbReference type="PANTHER" id="PTHR43133">
    <property type="entry name" value="RNA POLYMERASE ECF-TYPE SIGMA FACTO"/>
    <property type="match status" value="1"/>
</dbReference>
<dbReference type="InterPro" id="IPR013324">
    <property type="entry name" value="RNA_pol_sigma_r3/r4-like"/>
</dbReference>
<dbReference type="AlphaFoldDB" id="A0A0F9D9X2"/>
<dbReference type="EMBL" id="LAZR01040405">
    <property type="protein sequence ID" value="KKL14571.1"/>
    <property type="molecule type" value="Genomic_DNA"/>
</dbReference>
<keyword evidence="4" id="KW-0238">DNA-binding</keyword>
<accession>A0A0F9D9X2</accession>
<dbReference type="Gene3D" id="1.10.1740.10">
    <property type="match status" value="1"/>
</dbReference>
<evidence type="ECO:0000256" key="2">
    <source>
        <dbReference type="ARBA" id="ARBA00023015"/>
    </source>
</evidence>
<dbReference type="GO" id="GO:0016987">
    <property type="term" value="F:sigma factor activity"/>
    <property type="evidence" value="ECO:0007669"/>
    <property type="project" value="UniProtKB-KW"/>
</dbReference>
<keyword evidence="3" id="KW-0731">Sigma factor</keyword>
<dbReference type="InterPro" id="IPR013249">
    <property type="entry name" value="RNA_pol_sigma70_r4_t2"/>
</dbReference>
<comment type="caution">
    <text evidence="7">The sequence shown here is derived from an EMBL/GenBank/DDBJ whole genome shotgun (WGS) entry which is preliminary data.</text>
</comment>
<dbReference type="PANTHER" id="PTHR43133:SF8">
    <property type="entry name" value="RNA POLYMERASE SIGMA FACTOR HI_1459-RELATED"/>
    <property type="match status" value="1"/>
</dbReference>
<sequence length="210" mass="23694">MGLLAIKFINIGCATGLYAVYIGEGFIRKVGLKDQTSILLEFLESAGGSLHTLLTRLTLREDVAEDLMQELFIKLSRAKGFAKADNHLAYARRAAMHLAFDWRRLQERKSVTAAMITEPLAANLLPLSKLISDEQLGQILDAVGRLSELSREAFVMRHIQQEPYEAVANQLDKTPHQVRALCHKAVEQIRSLLNNKSPRRHRKEESHVQD</sequence>
<dbReference type="SUPFAM" id="SSF88946">
    <property type="entry name" value="Sigma2 domain of RNA polymerase sigma factors"/>
    <property type="match status" value="1"/>
</dbReference>
<evidence type="ECO:0000259" key="6">
    <source>
        <dbReference type="Pfam" id="PF08281"/>
    </source>
</evidence>
<dbReference type="InterPro" id="IPR039425">
    <property type="entry name" value="RNA_pol_sigma-70-like"/>
</dbReference>
<dbReference type="SUPFAM" id="SSF88659">
    <property type="entry name" value="Sigma3 and sigma4 domains of RNA polymerase sigma factors"/>
    <property type="match status" value="1"/>
</dbReference>
<comment type="similarity">
    <text evidence="1">Belongs to the sigma-70 factor family. ECF subfamily.</text>
</comment>
<dbReference type="GO" id="GO:0003677">
    <property type="term" value="F:DNA binding"/>
    <property type="evidence" value="ECO:0007669"/>
    <property type="project" value="UniProtKB-KW"/>
</dbReference>
<organism evidence="7">
    <name type="scientific">marine sediment metagenome</name>
    <dbReference type="NCBI Taxonomy" id="412755"/>
    <lineage>
        <taxon>unclassified sequences</taxon>
        <taxon>metagenomes</taxon>
        <taxon>ecological metagenomes</taxon>
    </lineage>
</organism>
<dbReference type="Gene3D" id="1.10.10.10">
    <property type="entry name" value="Winged helix-like DNA-binding domain superfamily/Winged helix DNA-binding domain"/>
    <property type="match status" value="1"/>
</dbReference>
<dbReference type="NCBIfam" id="TIGR02937">
    <property type="entry name" value="sigma70-ECF"/>
    <property type="match status" value="1"/>
</dbReference>
<evidence type="ECO:0000256" key="4">
    <source>
        <dbReference type="ARBA" id="ARBA00023125"/>
    </source>
</evidence>
<evidence type="ECO:0000313" key="7">
    <source>
        <dbReference type="EMBL" id="KKL14571.1"/>
    </source>
</evidence>
<dbReference type="InterPro" id="IPR013325">
    <property type="entry name" value="RNA_pol_sigma_r2"/>
</dbReference>
<dbReference type="InterPro" id="IPR014284">
    <property type="entry name" value="RNA_pol_sigma-70_dom"/>
</dbReference>
<keyword evidence="2" id="KW-0805">Transcription regulation</keyword>
<evidence type="ECO:0000256" key="5">
    <source>
        <dbReference type="ARBA" id="ARBA00023163"/>
    </source>
</evidence>
<reference evidence="7" key="1">
    <citation type="journal article" date="2015" name="Nature">
        <title>Complex archaea that bridge the gap between prokaryotes and eukaryotes.</title>
        <authorList>
            <person name="Spang A."/>
            <person name="Saw J.H."/>
            <person name="Jorgensen S.L."/>
            <person name="Zaremba-Niedzwiedzka K."/>
            <person name="Martijn J."/>
            <person name="Lind A.E."/>
            <person name="van Eijk R."/>
            <person name="Schleper C."/>
            <person name="Guy L."/>
            <person name="Ettema T.J."/>
        </authorList>
    </citation>
    <scope>NUCLEOTIDE SEQUENCE</scope>
</reference>
<protein>
    <recommendedName>
        <fullName evidence="6">RNA polymerase sigma factor 70 region 4 type 2 domain-containing protein</fullName>
    </recommendedName>
</protein>
<dbReference type="GO" id="GO:0006352">
    <property type="term" value="P:DNA-templated transcription initiation"/>
    <property type="evidence" value="ECO:0007669"/>
    <property type="project" value="InterPro"/>
</dbReference>
<gene>
    <name evidence="7" type="ORF">LCGC14_2514310</name>
</gene>
<keyword evidence="5" id="KW-0804">Transcription</keyword>
<evidence type="ECO:0000256" key="3">
    <source>
        <dbReference type="ARBA" id="ARBA00023082"/>
    </source>
</evidence>
<dbReference type="InterPro" id="IPR036388">
    <property type="entry name" value="WH-like_DNA-bd_sf"/>
</dbReference>
<evidence type="ECO:0000256" key="1">
    <source>
        <dbReference type="ARBA" id="ARBA00010641"/>
    </source>
</evidence>
<dbReference type="Pfam" id="PF08281">
    <property type="entry name" value="Sigma70_r4_2"/>
    <property type="match status" value="1"/>
</dbReference>
<name>A0A0F9D9X2_9ZZZZ</name>